<organism evidence="2 3">
    <name type="scientific">Niveomyces insectorum RCEF 264</name>
    <dbReference type="NCBI Taxonomy" id="1081102"/>
    <lineage>
        <taxon>Eukaryota</taxon>
        <taxon>Fungi</taxon>
        <taxon>Dikarya</taxon>
        <taxon>Ascomycota</taxon>
        <taxon>Pezizomycotina</taxon>
        <taxon>Sordariomycetes</taxon>
        <taxon>Hypocreomycetidae</taxon>
        <taxon>Hypocreales</taxon>
        <taxon>Cordycipitaceae</taxon>
        <taxon>Niveomyces</taxon>
    </lineage>
</organism>
<gene>
    <name evidence="2" type="ORF">SPI_09287</name>
</gene>
<feature type="compositionally biased region" description="Low complexity" evidence="1">
    <location>
        <begin position="40"/>
        <end position="54"/>
    </location>
</feature>
<dbReference type="EMBL" id="AZHD01000027">
    <property type="protein sequence ID" value="OAA53842.1"/>
    <property type="molecule type" value="Genomic_DNA"/>
</dbReference>
<name>A0A167M2U1_9HYPO</name>
<keyword evidence="3" id="KW-1185">Reference proteome</keyword>
<evidence type="ECO:0000313" key="2">
    <source>
        <dbReference type="EMBL" id="OAA53842.1"/>
    </source>
</evidence>
<feature type="compositionally biased region" description="Pro residues" evidence="1">
    <location>
        <begin position="180"/>
        <end position="201"/>
    </location>
</feature>
<accession>A0A167M2U1</accession>
<evidence type="ECO:0000313" key="3">
    <source>
        <dbReference type="Proteomes" id="UP000076874"/>
    </source>
</evidence>
<sequence length="240" mass="26319">MGPPPTLSPQQSRTTASSSPADMFYFPHAPQHPQHHHHQQQQQQHQHPHPHQQLQQLQAFGGADWFAPDLSTFPWQAFDPTMSSTAAAAAAATPGGSHHHTDDAAAVAAGFPFAFYSPSGIDFSMTPDMSTFGEETYMTQPDMFQGVQPMLRTNNNTGTVPTTTTAAYSVNSSIDMDPPTAAPPLPQQQQPAPPPPPPPAPASHQRHNHRSQQQQQQQPQQQVDSSAWVQAWRELNTRYS</sequence>
<dbReference type="AlphaFoldDB" id="A0A167M2U1"/>
<feature type="region of interest" description="Disordered" evidence="1">
    <location>
        <begin position="1"/>
        <end position="54"/>
    </location>
</feature>
<dbReference type="Proteomes" id="UP000076874">
    <property type="component" value="Unassembled WGS sequence"/>
</dbReference>
<comment type="caution">
    <text evidence="2">The sequence shown here is derived from an EMBL/GenBank/DDBJ whole genome shotgun (WGS) entry which is preliminary data.</text>
</comment>
<feature type="compositionally biased region" description="Polar residues" evidence="1">
    <location>
        <begin position="8"/>
        <end position="20"/>
    </location>
</feature>
<feature type="compositionally biased region" description="Low complexity" evidence="1">
    <location>
        <begin position="212"/>
        <end position="222"/>
    </location>
</feature>
<protein>
    <submittedName>
        <fullName evidence="2">Uncharacterized protein</fullName>
    </submittedName>
</protein>
<proteinExistence type="predicted"/>
<evidence type="ECO:0000256" key="1">
    <source>
        <dbReference type="SAM" id="MobiDB-lite"/>
    </source>
</evidence>
<reference evidence="2 3" key="1">
    <citation type="journal article" date="2016" name="Genome Biol. Evol.">
        <title>Divergent and convergent evolution of fungal pathogenicity.</title>
        <authorList>
            <person name="Shang Y."/>
            <person name="Xiao G."/>
            <person name="Zheng P."/>
            <person name="Cen K."/>
            <person name="Zhan S."/>
            <person name="Wang C."/>
        </authorList>
    </citation>
    <scope>NUCLEOTIDE SEQUENCE [LARGE SCALE GENOMIC DNA]</scope>
    <source>
        <strain evidence="2 3">RCEF 264</strain>
    </source>
</reference>
<feature type="region of interest" description="Disordered" evidence="1">
    <location>
        <begin position="171"/>
        <end position="229"/>
    </location>
</feature>